<dbReference type="PIRSF" id="PIRSF031900">
    <property type="entry name" value="UCP031900"/>
    <property type="match status" value="1"/>
</dbReference>
<reference evidence="2" key="2">
    <citation type="submission" date="2023-07" db="EMBL/GenBank/DDBJ databases">
        <authorList>
            <person name="Shen H."/>
        </authorList>
    </citation>
    <scope>NUCLEOTIDE SEQUENCE</scope>
    <source>
        <strain evidence="2">TNR-22</strain>
    </source>
</reference>
<reference evidence="2" key="1">
    <citation type="journal article" date="2015" name="Int. J. Syst. Evol. Microbiol.">
        <title>Rhizobium alvei sp. nov., isolated from a freshwater river.</title>
        <authorList>
            <person name="Sheu S.Y."/>
            <person name="Huang H.W."/>
            <person name="Young C.C."/>
            <person name="Chen W.M."/>
        </authorList>
    </citation>
    <scope>NUCLEOTIDE SEQUENCE</scope>
    <source>
        <strain evidence="2">TNR-22</strain>
    </source>
</reference>
<dbReference type="EMBL" id="JAUOZU010000012">
    <property type="protein sequence ID" value="MDO6965485.1"/>
    <property type="molecule type" value="Genomic_DNA"/>
</dbReference>
<dbReference type="InterPro" id="IPR027372">
    <property type="entry name" value="Phytase-like_dom"/>
</dbReference>
<dbReference type="Proteomes" id="UP001174932">
    <property type="component" value="Unassembled WGS sequence"/>
</dbReference>
<keyword evidence="3" id="KW-1185">Reference proteome</keyword>
<evidence type="ECO:0000313" key="2">
    <source>
        <dbReference type="EMBL" id="MDO6965485.1"/>
    </source>
</evidence>
<evidence type="ECO:0000313" key="3">
    <source>
        <dbReference type="Proteomes" id="UP001174932"/>
    </source>
</evidence>
<protein>
    <submittedName>
        <fullName evidence="2">Esterase-like activity of phytase family protein</fullName>
    </submittedName>
</protein>
<proteinExistence type="predicted"/>
<dbReference type="InterPro" id="IPR014567">
    <property type="entry name" value="UCP031900"/>
</dbReference>
<sequence>MLRRKAWALAAFLPFLVFGATYPVAFGYQAGKDGVEIPVKSMVLDTFKQGAGPRFGKLEFLGGLVMATTGGELGAISSIRLLPDREHFIAIMDTGHWATGRIERDPQGRLSGIGTFAIHTMVPDTNSARQDHESMDAEGMVLARDRIYVSFERDHRILAYPYPGFEDSAPVASERPVTGGVKLRGNGGIEALLAAPADSALAGSLFFVAERTYDEKGNFVAGIHSGPLKGNFRVRRSGDYDVTDGVVLDDGTFLLLERKFGLKSGIGMRIRRFSIADVKPDALIDGEVLLEADFSHQIDNMEGLDAFRTDDGALHLIVTSDDNHSLLERNLMLEFKLLQ</sequence>
<dbReference type="RefSeq" id="WP_304377421.1">
    <property type="nucleotide sequence ID" value="NZ_JAUOZU010000012.1"/>
</dbReference>
<name>A0ABT8YQM2_9HYPH</name>
<accession>A0ABT8YQM2</accession>
<comment type="caution">
    <text evidence="2">The sequence shown here is derived from an EMBL/GenBank/DDBJ whole genome shotgun (WGS) entry which is preliminary data.</text>
</comment>
<organism evidence="2 3">
    <name type="scientific">Rhizobium alvei</name>
    <dbReference type="NCBI Taxonomy" id="1132659"/>
    <lineage>
        <taxon>Bacteria</taxon>
        <taxon>Pseudomonadati</taxon>
        <taxon>Pseudomonadota</taxon>
        <taxon>Alphaproteobacteria</taxon>
        <taxon>Hyphomicrobiales</taxon>
        <taxon>Rhizobiaceae</taxon>
        <taxon>Rhizobium/Agrobacterium group</taxon>
        <taxon>Rhizobium</taxon>
    </lineage>
</organism>
<dbReference type="Pfam" id="PF13449">
    <property type="entry name" value="Phytase-like"/>
    <property type="match status" value="1"/>
</dbReference>
<gene>
    <name evidence="2" type="ORF">Q4481_16080</name>
</gene>
<feature type="domain" description="Phytase-like" evidence="1">
    <location>
        <begin position="73"/>
        <end position="324"/>
    </location>
</feature>
<evidence type="ECO:0000259" key="1">
    <source>
        <dbReference type="Pfam" id="PF13449"/>
    </source>
</evidence>